<dbReference type="Pfam" id="PF19877">
    <property type="entry name" value="DUF6350"/>
    <property type="match status" value="1"/>
</dbReference>
<reference evidence="3 4" key="1">
    <citation type="submission" date="2020-02" db="EMBL/GenBank/DDBJ databases">
        <title>Sequencing the genomes of 1000 actinobacteria strains.</title>
        <authorList>
            <person name="Klenk H.-P."/>
        </authorList>
    </citation>
    <scope>NUCLEOTIDE SEQUENCE [LARGE SCALE GENOMIC DNA]</scope>
    <source>
        <strain evidence="3 4">DSM 19609</strain>
    </source>
</reference>
<feature type="transmembrane region" description="Helical" evidence="2">
    <location>
        <begin position="346"/>
        <end position="370"/>
    </location>
</feature>
<protein>
    <submittedName>
        <fullName evidence="3">Uncharacterized protein</fullName>
    </submittedName>
</protein>
<dbReference type="Proteomes" id="UP000749311">
    <property type="component" value="Unassembled WGS sequence"/>
</dbReference>
<gene>
    <name evidence="3" type="ORF">FB473_000562</name>
</gene>
<dbReference type="RefSeq" id="WP_167164642.1">
    <property type="nucleotide sequence ID" value="NZ_BAAAOO010000002.1"/>
</dbReference>
<feature type="transmembrane region" description="Helical" evidence="2">
    <location>
        <begin position="80"/>
        <end position="98"/>
    </location>
</feature>
<dbReference type="InterPro" id="IPR045931">
    <property type="entry name" value="DUF6350"/>
</dbReference>
<feature type="transmembrane region" description="Helical" evidence="2">
    <location>
        <begin position="38"/>
        <end position="68"/>
    </location>
</feature>
<feature type="transmembrane region" description="Helical" evidence="2">
    <location>
        <begin position="104"/>
        <end position="122"/>
    </location>
</feature>
<feature type="transmembrane region" description="Helical" evidence="2">
    <location>
        <begin position="168"/>
        <end position="188"/>
    </location>
</feature>
<proteinExistence type="predicted"/>
<feature type="transmembrane region" description="Helical" evidence="2">
    <location>
        <begin position="313"/>
        <end position="334"/>
    </location>
</feature>
<evidence type="ECO:0000313" key="4">
    <source>
        <dbReference type="Proteomes" id="UP000749311"/>
    </source>
</evidence>
<keyword evidence="4" id="KW-1185">Reference proteome</keyword>
<dbReference type="EMBL" id="JAAMOZ010000001">
    <property type="protein sequence ID" value="NIH55917.1"/>
    <property type="molecule type" value="Genomic_DNA"/>
</dbReference>
<sequence length="471" mass="48802">MAVLGGRRPWRRGRSEPSVRVRELAAASPERPTWQAPWPLVTIAAALITAMVGWLLMVGLCLLGWIVVPELGGGEVFRMAAQGWLLAHGIPISLPGAWLSIPPLGLTLIAIVTGLGGCRFAVLHGHAPSEPDERPRRAVRMGCLFALAYVIALLGVRAWVGASAPSTTLAPVVVIVLFLGIGGCARSLHWDPFSRLAERWAWTRAIVPALVAGLCVMIVAGALVLAVSLVSGRTRIETIHDSLSAGVIGGVMLILVQLAWLPNYILWCGSWALGAGVQLGLDTVISPAQSYVGMLPAIPVLGAVPPAGPAPRLGMLCLLSGVVAGAVAAFVVVTSQVRDAASRGRLLGADVGAISGALSGIVTGLVFVLLQVPASGDLGSVRLVDLGARMGALVIMAPSSMGVAGMVTGWLIAWRVARRPDRQALDTAAMSEAVTGRILVTRQRVQPGGAGEEEQSTRVVADKRPPAGGSG</sequence>
<evidence type="ECO:0000256" key="2">
    <source>
        <dbReference type="SAM" id="Phobius"/>
    </source>
</evidence>
<evidence type="ECO:0000256" key="1">
    <source>
        <dbReference type="SAM" id="MobiDB-lite"/>
    </source>
</evidence>
<feature type="transmembrane region" description="Helical" evidence="2">
    <location>
        <begin position="243"/>
        <end position="267"/>
    </location>
</feature>
<evidence type="ECO:0000313" key="3">
    <source>
        <dbReference type="EMBL" id="NIH55917.1"/>
    </source>
</evidence>
<keyword evidence="2" id="KW-0812">Transmembrane</keyword>
<feature type="transmembrane region" description="Helical" evidence="2">
    <location>
        <begin position="143"/>
        <end position="162"/>
    </location>
</feature>
<feature type="transmembrane region" description="Helical" evidence="2">
    <location>
        <begin position="209"/>
        <end position="231"/>
    </location>
</feature>
<organism evidence="3 4">
    <name type="scientific">Brooklawnia cerclae</name>
    <dbReference type="NCBI Taxonomy" id="349934"/>
    <lineage>
        <taxon>Bacteria</taxon>
        <taxon>Bacillati</taxon>
        <taxon>Actinomycetota</taxon>
        <taxon>Actinomycetes</taxon>
        <taxon>Propionibacteriales</taxon>
        <taxon>Propionibacteriaceae</taxon>
        <taxon>Brooklawnia</taxon>
    </lineage>
</organism>
<accession>A0ABX0SC03</accession>
<feature type="region of interest" description="Disordered" evidence="1">
    <location>
        <begin position="444"/>
        <end position="471"/>
    </location>
</feature>
<keyword evidence="2" id="KW-1133">Transmembrane helix</keyword>
<comment type="caution">
    <text evidence="3">The sequence shown here is derived from an EMBL/GenBank/DDBJ whole genome shotgun (WGS) entry which is preliminary data.</text>
</comment>
<keyword evidence="2" id="KW-0472">Membrane</keyword>
<feature type="transmembrane region" description="Helical" evidence="2">
    <location>
        <begin position="390"/>
        <end position="413"/>
    </location>
</feature>
<name>A0ABX0SC03_9ACTN</name>